<evidence type="ECO:0000256" key="3">
    <source>
        <dbReference type="ARBA" id="ARBA00023163"/>
    </source>
</evidence>
<dbReference type="Gene3D" id="1.10.357.10">
    <property type="entry name" value="Tetracycline Repressor, domain 2"/>
    <property type="match status" value="1"/>
</dbReference>
<protein>
    <submittedName>
        <fullName evidence="6">TetR/AcrR family transcriptional regulator</fullName>
    </submittedName>
</protein>
<dbReference type="PANTHER" id="PTHR30055:SF234">
    <property type="entry name" value="HTH-TYPE TRANSCRIPTIONAL REGULATOR BETI"/>
    <property type="match status" value="1"/>
</dbReference>
<evidence type="ECO:0000256" key="2">
    <source>
        <dbReference type="ARBA" id="ARBA00023125"/>
    </source>
</evidence>
<keyword evidence="2 4" id="KW-0238">DNA-binding</keyword>
<dbReference type="EMBL" id="JABENB010000001">
    <property type="protein sequence ID" value="NNG38887.1"/>
    <property type="molecule type" value="Genomic_DNA"/>
</dbReference>
<accession>A0A849AG82</accession>
<proteinExistence type="predicted"/>
<dbReference type="AlphaFoldDB" id="A0A849AG82"/>
<organism evidence="6 7">
    <name type="scientific">Flexivirga aerilata</name>
    <dbReference type="NCBI Taxonomy" id="1656889"/>
    <lineage>
        <taxon>Bacteria</taxon>
        <taxon>Bacillati</taxon>
        <taxon>Actinomycetota</taxon>
        <taxon>Actinomycetes</taxon>
        <taxon>Micrococcales</taxon>
        <taxon>Dermacoccaceae</taxon>
        <taxon>Flexivirga</taxon>
    </lineage>
</organism>
<reference evidence="6 7" key="1">
    <citation type="submission" date="2020-05" db="EMBL/GenBank/DDBJ databases">
        <title>Flexivirga sp. ID2601S isolated from air conditioner.</title>
        <authorList>
            <person name="Kim D.H."/>
        </authorList>
    </citation>
    <scope>NUCLEOTIDE SEQUENCE [LARGE SCALE GENOMIC DNA]</scope>
    <source>
        <strain evidence="6 7">ID2601S</strain>
    </source>
</reference>
<dbReference type="InterPro" id="IPR036271">
    <property type="entry name" value="Tet_transcr_reg_TetR-rel_C_sf"/>
</dbReference>
<comment type="caution">
    <text evidence="6">The sequence shown here is derived from an EMBL/GenBank/DDBJ whole genome shotgun (WGS) entry which is preliminary data.</text>
</comment>
<dbReference type="Pfam" id="PF00440">
    <property type="entry name" value="TetR_N"/>
    <property type="match status" value="1"/>
</dbReference>
<dbReference type="GO" id="GO:0000976">
    <property type="term" value="F:transcription cis-regulatory region binding"/>
    <property type="evidence" value="ECO:0007669"/>
    <property type="project" value="TreeGrafter"/>
</dbReference>
<sequence>MAEGLEAATVRRIAKEAGVPLGTVHYCFGSKAALIAAVAESIEQPDLGPEDLGHLPPDQAILLAFREYWRQVGSDRRRQLLIYELVAHLSRGGSEARPIAQQLMQRAYGAVLGVLRTYAATSGRILPDDGLVLARGIVALTDGVSLSWVVDEDDEAANRIFEMVAQMIGGTVDFLMPKIDGGDQATRADLAGPPA</sequence>
<keyword evidence="1" id="KW-0805">Transcription regulation</keyword>
<dbReference type="GO" id="GO:0003700">
    <property type="term" value="F:DNA-binding transcription factor activity"/>
    <property type="evidence" value="ECO:0007669"/>
    <property type="project" value="TreeGrafter"/>
</dbReference>
<dbReference type="PROSITE" id="PS50977">
    <property type="entry name" value="HTH_TETR_2"/>
    <property type="match status" value="1"/>
</dbReference>
<dbReference type="InterPro" id="IPR050109">
    <property type="entry name" value="HTH-type_TetR-like_transc_reg"/>
</dbReference>
<evidence type="ECO:0000259" key="5">
    <source>
        <dbReference type="PROSITE" id="PS50977"/>
    </source>
</evidence>
<evidence type="ECO:0000313" key="6">
    <source>
        <dbReference type="EMBL" id="NNG38887.1"/>
    </source>
</evidence>
<evidence type="ECO:0000256" key="1">
    <source>
        <dbReference type="ARBA" id="ARBA00023015"/>
    </source>
</evidence>
<dbReference type="InterPro" id="IPR001647">
    <property type="entry name" value="HTH_TetR"/>
</dbReference>
<feature type="domain" description="HTH tetR-type" evidence="5">
    <location>
        <begin position="1"/>
        <end position="46"/>
    </location>
</feature>
<dbReference type="InterPro" id="IPR009057">
    <property type="entry name" value="Homeodomain-like_sf"/>
</dbReference>
<evidence type="ECO:0000313" key="7">
    <source>
        <dbReference type="Proteomes" id="UP000557772"/>
    </source>
</evidence>
<keyword evidence="3" id="KW-0804">Transcription</keyword>
<keyword evidence="7" id="KW-1185">Reference proteome</keyword>
<evidence type="ECO:0000256" key="4">
    <source>
        <dbReference type="PROSITE-ProRule" id="PRU00335"/>
    </source>
</evidence>
<gene>
    <name evidence="6" type="ORF">HJ588_06315</name>
</gene>
<dbReference type="PANTHER" id="PTHR30055">
    <property type="entry name" value="HTH-TYPE TRANSCRIPTIONAL REGULATOR RUTR"/>
    <property type="match status" value="1"/>
</dbReference>
<name>A0A849AG82_9MICO</name>
<feature type="DNA-binding region" description="H-T-H motif" evidence="4">
    <location>
        <begin position="9"/>
        <end position="28"/>
    </location>
</feature>
<dbReference type="SUPFAM" id="SSF46689">
    <property type="entry name" value="Homeodomain-like"/>
    <property type="match status" value="1"/>
</dbReference>
<dbReference type="SUPFAM" id="SSF48498">
    <property type="entry name" value="Tetracyclin repressor-like, C-terminal domain"/>
    <property type="match status" value="1"/>
</dbReference>
<dbReference type="Proteomes" id="UP000557772">
    <property type="component" value="Unassembled WGS sequence"/>
</dbReference>